<name>A0ABS8MIP4_9FLAO</name>
<proteinExistence type="predicted"/>
<feature type="domain" description="DUF11" evidence="3">
    <location>
        <begin position="538"/>
        <end position="646"/>
    </location>
</feature>
<evidence type="ECO:0000313" key="5">
    <source>
        <dbReference type="EMBL" id="MCC9065368.1"/>
    </source>
</evidence>
<feature type="compositionally biased region" description="Polar residues" evidence="1">
    <location>
        <begin position="741"/>
        <end position="755"/>
    </location>
</feature>
<dbReference type="Gene3D" id="2.60.40.1170">
    <property type="entry name" value="Mu homology domain, subdomain B"/>
    <property type="match status" value="1"/>
</dbReference>
<protein>
    <submittedName>
        <fullName evidence="5">DUF11 domain-containing protein</fullName>
    </submittedName>
</protein>
<dbReference type="InterPro" id="IPR001434">
    <property type="entry name" value="OmcB-like_DUF11"/>
</dbReference>
<evidence type="ECO:0000259" key="4">
    <source>
        <dbReference type="Pfam" id="PF24346"/>
    </source>
</evidence>
<feature type="domain" description="DUF7507" evidence="4">
    <location>
        <begin position="1720"/>
        <end position="1822"/>
    </location>
</feature>
<feature type="domain" description="DUF7507" evidence="4">
    <location>
        <begin position="649"/>
        <end position="748"/>
    </location>
</feature>
<dbReference type="InterPro" id="IPR047589">
    <property type="entry name" value="DUF11_rpt"/>
</dbReference>
<comment type="caution">
    <text evidence="5">The sequence shown here is derived from an EMBL/GenBank/DDBJ whole genome shotgun (WGS) entry which is preliminary data.</text>
</comment>
<dbReference type="EMBL" id="JAJJMM010000001">
    <property type="protein sequence ID" value="MCC9065368.1"/>
    <property type="molecule type" value="Genomic_DNA"/>
</dbReference>
<reference evidence="5" key="1">
    <citation type="submission" date="2021-11" db="EMBL/GenBank/DDBJ databases">
        <title>Description of novel Flavobacterium species.</title>
        <authorList>
            <person name="Saticioglu I.B."/>
            <person name="Ay H."/>
            <person name="Altun S."/>
            <person name="Duman M."/>
        </authorList>
    </citation>
    <scope>NUCLEOTIDE SEQUENCE</scope>
    <source>
        <strain evidence="5">F-30</strain>
    </source>
</reference>
<dbReference type="Pfam" id="PF13585">
    <property type="entry name" value="CHU_C"/>
    <property type="match status" value="1"/>
</dbReference>
<dbReference type="RefSeq" id="WP_230039033.1">
    <property type="nucleotide sequence ID" value="NZ_JAJJMM010000001.1"/>
</dbReference>
<dbReference type="InterPro" id="IPR055354">
    <property type="entry name" value="DUF7507"/>
</dbReference>
<keyword evidence="2" id="KW-0732">Signal</keyword>
<gene>
    <name evidence="5" type="ORF">LNP81_20390</name>
</gene>
<feature type="region of interest" description="Disordered" evidence="1">
    <location>
        <begin position="737"/>
        <end position="761"/>
    </location>
</feature>
<sequence>MRKKLPKKLLFLVLFLFFVFKGNAQYATSHYIAPSPWQYWSNANEIVLTTESTTTVTVTLKKSDGTLLATRTLTSAAPNVYRFAGSPWLLNSNPVNTIQDDRGLIVECTGGKVSVNLRNVASDQASSGGGDTDGKTIKGNASLVSFGNEGRGTAFRLGYYRSNFAGIAGFNGAANLPVYSVMAIDDNTQVKLNGANLVLLNKGQSYLFQPTGTGDLLEANKPVVANTGAYTDTPGGCGDGAVDQMAPVSILGTKYIVVRGSGTAGTGANLPEQSTIIASEENTQVTVTNYAPNGAFINTTTFTLASGGSYHSIHHGDANNRYSSSIIESNKPIAVYSGTAQSCEVDIATVLPVGGCSGSKWTSTSQFKGYKEQVLPYFGFVLVESLTAIVYVNGTNIESTTGNLRFQLGTTGVYLIRFENTQIGNPANITVTSSARMNVGIVQQGGGFSMSGFFSSFNETPALPEVTKDSNGCAINIITADPGLEPYQWYFEGVLIPGATSQSIIPEKTGNYSITGTRDCGVTGKSAAIYVAVCGDREVTKTVANGSAANEVVFTVAAKNNGPNEDRNVVVTDALPSGYTFVSASPSTGTYDQSTGIWNIGNLAVNAAAALNIIATIKTIGGVTNTASIKGDNIDLTLTNDSDNATPQAELKLVKTARTGVFNKAGDVITYDLVVTNTGKVPVFNINITDANADSGSISPASVATLLPGASANSTATHTVTLADLIASKVINSAEAKGVDGSNNPVEDISGSATDNDTETETETKSVIFADNDTVNAINGNTGATNVINIFANDNINGNSFVPADVVVTLGTSGVPAGLTLNTDGSVDVAAGTAAGTYTFDYKICQVDIPLNCADATVTVIVTTIDATNDTPSPINGTTGGTIPTVFGNDTLDGVAFLPTDVTLTTSTTLPTGLTLNSDGTITVDANTAPGTYPITYSICQVANPLICDTATTTVIVNTIDATNDTPSPINGTTGGTTPTVFANDTLDGVAFLPADVTLTTSTALPTGLTLNSDGTITVDANTSPGTYPVAYSICQVANPLICDTATTTVIVTTIDATNDTPNPINGTTGGTIPTVFANDTLDGVAFLPADVTLTTSTTLPTGLTLNSDGTITVDANTSPGTYPVTYSICQVANPLICDTATTTVIVTRINATNDTPNPINGTTGGTTPTVFGNDTLDGVTFLPTDVTLTTSTVLPTGLTLNSDGTITVDANTAPGTYPITYSICQVANPLICDTATTTVIVTTIDATNDTPNPINGTTGGTIPTVFANDTLDGVAFLPTDVTLTTSTVLPTGLTLNSDGTITVDANTAPGTYPITYSICQVANPLICDTATTTVIVTTINADNDTPSPINGTTGGTIPTIFENDTLDGVTFLPTDVTLTTSTVLPTGLTLNSDGTITVDANTAPGSYPITYSICQVANPLICDTATTTVVVTTINADNDTQSPINGTTGGTIPTVFGNDTMDGATFLPTDVTLTTSTTLPTGLTLNSDGTITVDANTAPGTYPITYSICQVANLLICDTATTTVIVTTIDATNDTPNPINGTTGGTIPTVFGNDTLDGVAFLPIDVTLTTSTVLPTGLTLNSDGTITVNANTAPGTYPITYSICQVANPLICDTATTTVVVTTINADNDTPSPINGTTGGTIPTVFGNDTLDGVAFLPTDVTLTTSTVLPTGLTLNSDGTITVDANTAPGTYPVTYSICQVANPLICDTATIDVIVQVPTIEVIKKGTFNDANGDGFAQKGETITYNFSVVNTGTMQLTNVVVTDPMVTVTGGPIAVLNVGTKDDTTFSATYVITQADVDAGAINNQALVTATPIVGTPISNLSDSNDPALPGKNDSTITKLSQNPGLKLLKHGIFEDANHDGSVSEGDRINYVFRVINTGNVTIKDIVVTDPMVTVTGGPISLEPLAFDTTTFTASYVLTQSDIDLGAVYNLALVTGNDPNRVSIDNDSEDISPLTPQDKFYEPACPTCTVTTLEQKSGIALVKTAVFNDENNNKNAEAGETITYSFVVTNTGNVRLTNVVINDPLPGIVMTGGPISLSPGESDNISFKGIYALKQSDINTGKVSNQAFVTAKNPLGVTVSDASDDNDNSGNNPTVSQIEGCVIKIFNAMSPNGDTKNERFYIQGLECYPDNTVEIYNRWGVLVFERENYNNEERAFRGMSEGRTTVKQSDGLPVGTYYYILKYKDSDSNAHQEAGYLYLSK</sequence>
<dbReference type="Proteomes" id="UP001430679">
    <property type="component" value="Unassembled WGS sequence"/>
</dbReference>
<evidence type="ECO:0000259" key="3">
    <source>
        <dbReference type="Pfam" id="PF01345"/>
    </source>
</evidence>
<dbReference type="Pfam" id="PF24346">
    <property type="entry name" value="DUF7507"/>
    <property type="match status" value="4"/>
</dbReference>
<keyword evidence="6" id="KW-1185">Reference proteome</keyword>
<feature type="signal peptide" evidence="2">
    <location>
        <begin position="1"/>
        <end position="24"/>
    </location>
</feature>
<evidence type="ECO:0000313" key="6">
    <source>
        <dbReference type="Proteomes" id="UP001430679"/>
    </source>
</evidence>
<feature type="domain" description="DUF7507" evidence="4">
    <location>
        <begin position="1847"/>
        <end position="1947"/>
    </location>
</feature>
<evidence type="ECO:0000256" key="1">
    <source>
        <dbReference type="SAM" id="MobiDB-lite"/>
    </source>
</evidence>
<evidence type="ECO:0000256" key="2">
    <source>
        <dbReference type="SAM" id="SignalP"/>
    </source>
</evidence>
<organism evidence="5 6">
    <name type="scientific">Flavobacterium piscisymbiosum</name>
    <dbReference type="NCBI Taxonomy" id="2893753"/>
    <lineage>
        <taxon>Bacteria</taxon>
        <taxon>Pseudomonadati</taxon>
        <taxon>Bacteroidota</taxon>
        <taxon>Flavobacteriia</taxon>
        <taxon>Flavobacteriales</taxon>
        <taxon>Flavobacteriaceae</taxon>
        <taxon>Flavobacterium</taxon>
    </lineage>
</organism>
<accession>A0ABS8MIP4</accession>
<feature type="chain" id="PRO_5045799383" evidence="2">
    <location>
        <begin position="25"/>
        <end position="2204"/>
    </location>
</feature>
<dbReference type="Pfam" id="PF01345">
    <property type="entry name" value="DUF11"/>
    <property type="match status" value="1"/>
</dbReference>
<feature type="domain" description="DUF7507" evidence="4">
    <location>
        <begin position="1981"/>
        <end position="2084"/>
    </location>
</feature>
<dbReference type="NCBIfam" id="TIGR01451">
    <property type="entry name" value="B_ant_repeat"/>
    <property type="match status" value="4"/>
</dbReference>